<evidence type="ECO:0000313" key="3">
    <source>
        <dbReference type="Proteomes" id="UP000272729"/>
    </source>
</evidence>
<dbReference type="EMBL" id="RBXR01000001">
    <property type="protein sequence ID" value="RKT70811.1"/>
    <property type="molecule type" value="Genomic_DNA"/>
</dbReference>
<evidence type="ECO:0000256" key="1">
    <source>
        <dbReference type="SAM" id="Phobius"/>
    </source>
</evidence>
<sequence>MIDGPAPEDYLVDGVIAVLSGLTVALALYKALRALGRSRERAVG</sequence>
<gene>
    <name evidence="2" type="ORF">DFJ66_4085</name>
</gene>
<reference evidence="2 3" key="1">
    <citation type="submission" date="2018-10" db="EMBL/GenBank/DDBJ databases">
        <title>Sequencing the genomes of 1000 actinobacteria strains.</title>
        <authorList>
            <person name="Klenk H.-P."/>
        </authorList>
    </citation>
    <scope>NUCLEOTIDE SEQUENCE [LARGE SCALE GENOMIC DNA]</scope>
    <source>
        <strain evidence="2 3">DSM 43911</strain>
    </source>
</reference>
<keyword evidence="1" id="KW-0812">Transmembrane</keyword>
<keyword evidence="1" id="KW-1133">Transmembrane helix</keyword>
<keyword evidence="3" id="KW-1185">Reference proteome</keyword>
<proteinExistence type="predicted"/>
<name>A0A495X8N2_9PSEU</name>
<keyword evidence="1" id="KW-0472">Membrane</keyword>
<protein>
    <submittedName>
        <fullName evidence="2">Uncharacterized protein</fullName>
    </submittedName>
</protein>
<comment type="caution">
    <text evidence="2">The sequence shown here is derived from an EMBL/GenBank/DDBJ whole genome shotgun (WGS) entry which is preliminary data.</text>
</comment>
<accession>A0A495X8N2</accession>
<organism evidence="2 3">
    <name type="scientific">Saccharothrix variisporea</name>
    <dbReference type="NCBI Taxonomy" id="543527"/>
    <lineage>
        <taxon>Bacteria</taxon>
        <taxon>Bacillati</taxon>
        <taxon>Actinomycetota</taxon>
        <taxon>Actinomycetes</taxon>
        <taxon>Pseudonocardiales</taxon>
        <taxon>Pseudonocardiaceae</taxon>
        <taxon>Saccharothrix</taxon>
    </lineage>
</organism>
<evidence type="ECO:0000313" key="2">
    <source>
        <dbReference type="EMBL" id="RKT70811.1"/>
    </source>
</evidence>
<dbReference type="AlphaFoldDB" id="A0A495X8N2"/>
<feature type="transmembrane region" description="Helical" evidence="1">
    <location>
        <begin position="12"/>
        <end position="32"/>
    </location>
</feature>
<dbReference type="Proteomes" id="UP000272729">
    <property type="component" value="Unassembled WGS sequence"/>
</dbReference>